<proteinExistence type="predicted"/>
<reference evidence="3" key="1">
    <citation type="journal article" date="2022" name="Cell">
        <title>Repeat-based holocentromeres influence genome architecture and karyotype evolution.</title>
        <authorList>
            <person name="Hofstatter P.G."/>
            <person name="Thangavel G."/>
            <person name="Lux T."/>
            <person name="Neumann P."/>
            <person name="Vondrak T."/>
            <person name="Novak P."/>
            <person name="Zhang M."/>
            <person name="Costa L."/>
            <person name="Castellani M."/>
            <person name="Scott A."/>
            <person name="Toegelov H."/>
            <person name="Fuchs J."/>
            <person name="Mata-Sucre Y."/>
            <person name="Dias Y."/>
            <person name="Vanzela A.L.L."/>
            <person name="Huettel B."/>
            <person name="Almeida C.C.S."/>
            <person name="Simkova H."/>
            <person name="Souza G."/>
            <person name="Pedrosa-Harand A."/>
            <person name="Macas J."/>
            <person name="Mayer K.F.X."/>
            <person name="Houben A."/>
            <person name="Marques A."/>
        </authorList>
    </citation>
    <scope>NUCLEOTIDE SEQUENCE</scope>
    <source>
        <strain evidence="3">RhyBre1mFocal</strain>
    </source>
</reference>
<feature type="domain" description="THAP4-like heme-binding" evidence="2">
    <location>
        <begin position="27"/>
        <end position="172"/>
    </location>
</feature>
<dbReference type="InterPro" id="IPR045165">
    <property type="entry name" value="Nitrobindin"/>
</dbReference>
<dbReference type="Pfam" id="PF08768">
    <property type="entry name" value="THAP4_heme-bd"/>
    <property type="match status" value="1"/>
</dbReference>
<comment type="caution">
    <text evidence="3">The sequence shown here is derived from an EMBL/GenBank/DDBJ whole genome shotgun (WGS) entry which is preliminary data.</text>
</comment>
<dbReference type="EMBL" id="JAMQYH010000005">
    <property type="protein sequence ID" value="KAJ1688425.1"/>
    <property type="molecule type" value="Genomic_DNA"/>
</dbReference>
<keyword evidence="4" id="KW-1185">Reference proteome</keyword>
<evidence type="ECO:0000256" key="1">
    <source>
        <dbReference type="ARBA" id="ARBA00036993"/>
    </source>
</evidence>
<sequence>MEGSGEGEGGWGVPHPPVRELPLHPAIAPLQFLLGRWRGEGEGGFPTINSFRYGEELFFSHSGKPVIAYTQKTWKLESGEPMHAETGYWRLKSDGSIEVVIAQSTGLVEVQKGSFDAERRTMELKSELVGNASKVKEIRRAFEVTDRELSYTVQMATHTTNLQSHLKAILRKL</sequence>
<dbReference type="Proteomes" id="UP001151287">
    <property type="component" value="Unassembled WGS sequence"/>
</dbReference>
<name>A0A9Q0HK31_9POAL</name>
<gene>
    <name evidence="3" type="ORF">LUZ63_019815</name>
</gene>
<dbReference type="AlphaFoldDB" id="A0A9Q0HK31"/>
<dbReference type="InterPro" id="IPR014878">
    <property type="entry name" value="THAP4-like_heme-bd"/>
</dbReference>
<protein>
    <recommendedName>
        <fullName evidence="2">THAP4-like heme-binding domain-containing protein</fullName>
    </recommendedName>
</protein>
<organism evidence="3 4">
    <name type="scientific">Rhynchospora breviuscula</name>
    <dbReference type="NCBI Taxonomy" id="2022672"/>
    <lineage>
        <taxon>Eukaryota</taxon>
        <taxon>Viridiplantae</taxon>
        <taxon>Streptophyta</taxon>
        <taxon>Embryophyta</taxon>
        <taxon>Tracheophyta</taxon>
        <taxon>Spermatophyta</taxon>
        <taxon>Magnoliopsida</taxon>
        <taxon>Liliopsida</taxon>
        <taxon>Poales</taxon>
        <taxon>Cyperaceae</taxon>
        <taxon>Cyperoideae</taxon>
        <taxon>Rhynchosporeae</taxon>
        <taxon>Rhynchospora</taxon>
    </lineage>
</organism>
<accession>A0A9Q0HK31</accession>
<comment type="catalytic activity">
    <reaction evidence="1">
        <text>peroxynitrite = nitrate</text>
        <dbReference type="Rhea" id="RHEA:63116"/>
        <dbReference type="ChEBI" id="CHEBI:17632"/>
        <dbReference type="ChEBI" id="CHEBI:25941"/>
    </reaction>
    <physiologicalReaction direction="left-to-right" evidence="1">
        <dbReference type="Rhea" id="RHEA:63117"/>
    </physiologicalReaction>
</comment>
<dbReference type="InterPro" id="IPR012674">
    <property type="entry name" value="Calycin"/>
</dbReference>
<dbReference type="OrthoDB" id="58529at2759"/>
<evidence type="ECO:0000313" key="4">
    <source>
        <dbReference type="Proteomes" id="UP001151287"/>
    </source>
</evidence>
<dbReference type="PANTHER" id="PTHR15854">
    <property type="entry name" value="THAP4 PROTEIN"/>
    <property type="match status" value="1"/>
</dbReference>
<dbReference type="Gene3D" id="2.40.128.20">
    <property type="match status" value="1"/>
</dbReference>
<evidence type="ECO:0000259" key="2">
    <source>
        <dbReference type="Pfam" id="PF08768"/>
    </source>
</evidence>
<dbReference type="PANTHER" id="PTHR15854:SF4">
    <property type="entry name" value="PEROXYNITRITE ISOMERASE THAP4"/>
    <property type="match status" value="1"/>
</dbReference>
<evidence type="ECO:0000313" key="3">
    <source>
        <dbReference type="EMBL" id="KAJ1688425.1"/>
    </source>
</evidence>
<dbReference type="CDD" id="cd07828">
    <property type="entry name" value="lipocalin_heme-bd-THAP4-like"/>
    <property type="match status" value="1"/>
</dbReference>
<dbReference type="SUPFAM" id="SSF50814">
    <property type="entry name" value="Lipocalins"/>
    <property type="match status" value="1"/>
</dbReference>